<gene>
    <name evidence="5" type="ORF">AJ80_02113</name>
</gene>
<dbReference type="Proteomes" id="UP000224634">
    <property type="component" value="Unassembled WGS sequence"/>
</dbReference>
<evidence type="ECO:0000313" key="6">
    <source>
        <dbReference type="Proteomes" id="UP000224634"/>
    </source>
</evidence>
<dbReference type="GO" id="GO:0005634">
    <property type="term" value="C:nucleus"/>
    <property type="evidence" value="ECO:0007669"/>
    <property type="project" value="UniProtKB-SubCell"/>
</dbReference>
<evidence type="ECO:0000313" key="5">
    <source>
        <dbReference type="EMBL" id="PGH23865.1"/>
    </source>
</evidence>
<dbReference type="GO" id="GO:0008270">
    <property type="term" value="F:zinc ion binding"/>
    <property type="evidence" value="ECO:0007669"/>
    <property type="project" value="InterPro"/>
</dbReference>
<dbReference type="OrthoDB" id="5431381at2759"/>
<evidence type="ECO:0000256" key="3">
    <source>
        <dbReference type="SAM" id="MobiDB-lite"/>
    </source>
</evidence>
<dbReference type="EMBL" id="PDNA01000019">
    <property type="protein sequence ID" value="PGH23865.1"/>
    <property type="molecule type" value="Genomic_DNA"/>
</dbReference>
<comment type="subcellular location">
    <subcellularLocation>
        <location evidence="1">Nucleus</location>
    </subcellularLocation>
</comment>
<dbReference type="CDD" id="cd12148">
    <property type="entry name" value="fungal_TF_MHR"/>
    <property type="match status" value="1"/>
</dbReference>
<dbReference type="PANTHER" id="PTHR31001">
    <property type="entry name" value="UNCHARACTERIZED TRANSCRIPTIONAL REGULATORY PROTEIN"/>
    <property type="match status" value="1"/>
</dbReference>
<feature type="domain" description="Xylanolytic transcriptional activator regulatory" evidence="4">
    <location>
        <begin position="234"/>
        <end position="308"/>
    </location>
</feature>
<feature type="region of interest" description="Disordered" evidence="3">
    <location>
        <begin position="7"/>
        <end position="26"/>
    </location>
</feature>
<comment type="caution">
    <text evidence="5">The sequence shown here is derived from an EMBL/GenBank/DDBJ whole genome shotgun (WGS) entry which is preliminary data.</text>
</comment>
<feature type="compositionally biased region" description="Basic and acidic residues" evidence="3">
    <location>
        <begin position="312"/>
        <end position="324"/>
    </location>
</feature>
<keyword evidence="6" id="KW-1185">Reference proteome</keyword>
<dbReference type="GO" id="GO:0003677">
    <property type="term" value="F:DNA binding"/>
    <property type="evidence" value="ECO:0007669"/>
    <property type="project" value="InterPro"/>
</dbReference>
<organism evidence="5 6">
    <name type="scientific">Polytolypa hystricis (strain UAMH7299)</name>
    <dbReference type="NCBI Taxonomy" id="1447883"/>
    <lineage>
        <taxon>Eukaryota</taxon>
        <taxon>Fungi</taxon>
        <taxon>Dikarya</taxon>
        <taxon>Ascomycota</taxon>
        <taxon>Pezizomycotina</taxon>
        <taxon>Eurotiomycetes</taxon>
        <taxon>Eurotiomycetidae</taxon>
        <taxon>Onygenales</taxon>
        <taxon>Onygenales incertae sedis</taxon>
        <taxon>Polytolypa</taxon>
    </lineage>
</organism>
<sequence length="654" mass="73445">MVIALVNNKADTTGSTPSNTANSPEVLSVPSQLGDSAGRLSVDEDGTNYVGSSHWKAIMNEIADVKEDVKGLDILKQTEPTDDRDSLDHGVDLLLGVNKYITKQELLASIPPRHVVDRLISRFHNSMEMSSMAIHTPTFYKEYEQFWKDPPSTSMMWVSTLFSMMCLSTYFQLLAGTYPDLPQKIEQDTKFYRQRSAQCLAFGNYTKPSAHTLPALMLYFATEHIRRNDADFGLSILLGVLVRTAMRMGCHRDASHYPHISVFEGEMRRRMWTIIVQIDLLISFQFGLPRVINEQQADCQPPRNLLDQDFDPDTKELPPARPDTEASPASFAITRTNLLLMFGKIMDIANSTHQPAYDTIMKLDLELHRLFESVPSHYKMLEGAMSDIPQSIPRRLTVESIYQKSRCVLHRKYLTLPGSQYSYSRDTCVSAAMNMLGHQALIYRESQPGGKLHSGKWKISSFIHHDFLLAAMIVCVDVERGLKEGDTTSPQGTPGRNSIWTREEKLQALKDAYKIWKSSKFMSGEAEKAARILNVVIGKCEPASSMQTQVSVDDEQEAGNPMSDLPMREASDQYTQIDAGYSQSQKPFAAPDAANTQGNFETVPTIPDPSVQIEYNTALAVEMSHMHFWPPSALNSSDPFIEVPGPSIDWVRLQ</sequence>
<name>A0A2B7YRC2_POLH7</name>
<feature type="region of interest" description="Disordered" evidence="3">
    <location>
        <begin position="301"/>
        <end position="327"/>
    </location>
</feature>
<dbReference type="PANTHER" id="PTHR31001:SF49">
    <property type="entry name" value="ZN(II)2CYS6 TRANSCRIPTION FACTOR (EUROFUNG)"/>
    <property type="match status" value="1"/>
</dbReference>
<accession>A0A2B7YRC2</accession>
<proteinExistence type="predicted"/>
<keyword evidence="2" id="KW-0539">Nucleus</keyword>
<evidence type="ECO:0000256" key="1">
    <source>
        <dbReference type="ARBA" id="ARBA00004123"/>
    </source>
</evidence>
<evidence type="ECO:0000256" key="2">
    <source>
        <dbReference type="ARBA" id="ARBA00023242"/>
    </source>
</evidence>
<evidence type="ECO:0000259" key="4">
    <source>
        <dbReference type="SMART" id="SM00906"/>
    </source>
</evidence>
<dbReference type="InterPro" id="IPR050613">
    <property type="entry name" value="Sec_Metabolite_Reg"/>
</dbReference>
<dbReference type="InterPro" id="IPR007219">
    <property type="entry name" value="XnlR_reg_dom"/>
</dbReference>
<dbReference type="GO" id="GO:0006351">
    <property type="term" value="P:DNA-templated transcription"/>
    <property type="evidence" value="ECO:0007669"/>
    <property type="project" value="InterPro"/>
</dbReference>
<dbReference type="Pfam" id="PF04082">
    <property type="entry name" value="Fungal_trans"/>
    <property type="match status" value="1"/>
</dbReference>
<dbReference type="AlphaFoldDB" id="A0A2B7YRC2"/>
<protein>
    <recommendedName>
        <fullName evidence="4">Xylanolytic transcriptional activator regulatory domain-containing protein</fullName>
    </recommendedName>
</protein>
<dbReference type="STRING" id="1447883.A0A2B7YRC2"/>
<dbReference type="SMART" id="SM00906">
    <property type="entry name" value="Fungal_trans"/>
    <property type="match status" value="1"/>
</dbReference>
<reference evidence="5 6" key="1">
    <citation type="submission" date="2017-10" db="EMBL/GenBank/DDBJ databases">
        <title>Comparative genomics in systemic dimorphic fungi from Ajellomycetaceae.</title>
        <authorList>
            <person name="Munoz J.F."/>
            <person name="Mcewen J.G."/>
            <person name="Clay O.K."/>
            <person name="Cuomo C.A."/>
        </authorList>
    </citation>
    <scope>NUCLEOTIDE SEQUENCE [LARGE SCALE GENOMIC DNA]</scope>
    <source>
        <strain evidence="5 6">UAMH7299</strain>
    </source>
</reference>
<feature type="compositionally biased region" description="Polar residues" evidence="3">
    <location>
        <begin position="9"/>
        <end position="26"/>
    </location>
</feature>